<reference evidence="1" key="2">
    <citation type="submission" date="2015-08" db="EMBL/GenBank/DDBJ databases">
        <authorList>
            <person name="Babu N.S."/>
            <person name="Beckwith C.J."/>
            <person name="Beseler K.G."/>
            <person name="Brison A."/>
            <person name="Carone J.V."/>
            <person name="Caskin T.P."/>
            <person name="Diamond M."/>
            <person name="Durham M.E."/>
            <person name="Foxe J.M."/>
            <person name="Go M."/>
            <person name="Henderson B.A."/>
            <person name="Jones I.B."/>
            <person name="McGettigan J.A."/>
            <person name="Micheletti S.J."/>
            <person name="Nasrallah M.E."/>
            <person name="Ortiz D."/>
            <person name="Piller C.R."/>
            <person name="Privatt S.R."/>
            <person name="Schneider S.L."/>
            <person name="Sharp S."/>
            <person name="Smith T.C."/>
            <person name="Stanton J.D."/>
            <person name="Ullery H.E."/>
            <person name="Wilson R.J."/>
            <person name="Serrano M.G."/>
            <person name="Buck G."/>
            <person name="Lee V."/>
            <person name="Wang Y."/>
            <person name="Carvalho R."/>
            <person name="Voegtly L."/>
            <person name="Shi R."/>
            <person name="Duckworth R."/>
            <person name="Johnson A."/>
            <person name="Loviza R."/>
            <person name="Walstead R."/>
            <person name="Shah Z."/>
            <person name="Kiflezghi M."/>
            <person name="Wade K."/>
            <person name="Ball S.L."/>
            <person name="Bradley K.W."/>
            <person name="Asai D.J."/>
            <person name="Bowman C.A."/>
            <person name="Russell D.A."/>
            <person name="Pope W.H."/>
            <person name="Jacobs-Sera D."/>
            <person name="Hendrix R.W."/>
            <person name="Hatfull G.F."/>
        </authorList>
    </citation>
    <scope>NUCLEOTIDE SEQUENCE [LARGE SCALE GENOMIC DNA]</scope>
</reference>
<dbReference type="AlphaFoldDB" id="A0A0S4TFU0"/>
<reference evidence="2 3" key="3">
    <citation type="submission" date="2017-10" db="EMBL/GenBank/DDBJ databases">
        <title>Consistent, comparative and evidence-based genome annotation and re-annotation for the closely-related species, Cryptosporidium parvum, C. hominis and C. tyzzeri.</title>
        <authorList>
            <person name="Baptista R.P."/>
            <person name="Li Y."/>
            <person name="Sateriale A."/>
            <person name="Striepen B."/>
            <person name="Kissinger J.C."/>
        </authorList>
    </citation>
    <scope>NUCLEOTIDE SEQUENCE [LARGE SCALE GENOMIC DNA]</scope>
    <source>
        <strain evidence="2">30976</strain>
    </source>
</reference>
<dbReference type="EMBL" id="JTAI01000013">
    <property type="protein sequence ID" value="PPS96788.1"/>
    <property type="molecule type" value="Genomic_DNA"/>
</dbReference>
<organism evidence="1">
    <name type="scientific">Cryptosporidium hominis</name>
    <dbReference type="NCBI Taxonomy" id="237895"/>
    <lineage>
        <taxon>Eukaryota</taxon>
        <taxon>Sar</taxon>
        <taxon>Alveolata</taxon>
        <taxon>Apicomplexa</taxon>
        <taxon>Conoidasida</taxon>
        <taxon>Coccidia</taxon>
        <taxon>Eucoccidiorida</taxon>
        <taxon>Eimeriorina</taxon>
        <taxon>Cryptosporidiidae</taxon>
        <taxon>Cryptosporidium</taxon>
    </lineage>
</organism>
<sequence length="1052" mass="125568">MLYEIRVEDGKSDNIYKWKDSKQPELFSYEFSDDLFNLLLDYDVTAISLNKTLITITTLDNEIIIIKKNKEFTKIGKTQVNLGTKEEIFRLIVLDESRQILHALSNKDEYLVYKINFSPEKIEAIKIFGEFEVINFFINEVNCKTLLVLKNGKCIIFSLNNELNYEINMILINEKILKNSKINAIWNTKNQLVIWNIGHKLYLYDYNIEKLLLNINLKNYLTIDERVSMNRIIVHYCQGNIYILVKNKVFLFKISKNEKEEYIFNFKLIYMMEDVYSAIDASNIEIQVLNSVYTCIMAILSNSKDQINIFIFDSFFRMVKHDIIHCTKRLLREFRRYKYLNESDYVNMEHLQSVPRFLKLERNQLLIHKNRNQSFLKMKSIGMDEFFTICMKKSLIDHSLFLINCDISKEMERCLIIKCIQKNSNSIEFVDKLLSNKMILRDSQQELDLFIDLFNHFGKFHEFIIYLKDSDSFLKMFIEVKDLQWYSNFIYMLYKKDIALFYYVIHYLPIQKIIMELDWNNKVYSGLLFFMENNTDLTLKAFGNGLCNHKTPNKYQMTNLEADKEDVYYYLSYFEVLSWIKITQEQTIINCLHLLEIIPENEMIRDSIINYFNKYSEDSSNKMRKFIIENVSCILNTDDFIIIGILLYNNIIGEYNNFYNQIKNKKKDCFTFLKQLLFYQINYGNNKVINISDSYQIKICFEEVIDFFSNHLNNIIQVYLEFSAHEFLNFIIINYGLFNTENFQYLSKFDISNISDSIKYDLNSEKKYIIEVNSIAMFLLNNKTNALQLLIDNGLIFSALSLILYFNSDNENIWKQLINMILNNKILQINQLDSFMFWYEYFIFSPTNELSDGHILDVLNKFTLPKSQLLFNILRKDIFLNSSYSLDCCNFHNIPYNGKYLTSEVKRTIIEYIDFSKEKNGNEYFNFDKKIHEKYLKFQIELACTNFDFCNQETNRNIQEYIINLPRASSLNYNTDLCSLCNSKLFFLENKKLSSKVILNHCKHNYHYECYLKQAYVDKKSHKFKIVIENDISKNNIKCIICQYKLLINHHS</sequence>
<dbReference type="VEuPathDB" id="CryptoDB:ChTU502y2012_410g0400"/>
<dbReference type="VEuPathDB" id="CryptoDB:CHUDEA5_3900"/>
<dbReference type="VEuPathDB" id="CryptoDB:Chro.50463"/>
<dbReference type="OrthoDB" id="338829at2759"/>
<keyword evidence="3" id="KW-1185">Reference proteome</keyword>
<dbReference type="EMBL" id="LN877951">
    <property type="protein sequence ID" value="CUV06352.1"/>
    <property type="molecule type" value="Genomic_DNA"/>
</dbReference>
<accession>A0A0S4TFU0</accession>
<name>A0A0S4TFU0_CRYHO</name>
<protein>
    <submittedName>
        <fullName evidence="2">Transmembrane Protein</fullName>
    </submittedName>
</protein>
<dbReference type="Proteomes" id="UP001429100">
    <property type="component" value="Unassembled WGS sequence"/>
</dbReference>
<evidence type="ECO:0000313" key="3">
    <source>
        <dbReference type="Proteomes" id="UP001429100"/>
    </source>
</evidence>
<dbReference type="VEuPathDB" id="CryptoDB:GY17_00001557"/>
<evidence type="ECO:0000313" key="2">
    <source>
        <dbReference type="EMBL" id="PPS96788.1"/>
    </source>
</evidence>
<dbReference type="Proteomes" id="UP000199752">
    <property type="component" value="Chromosome 5"/>
</dbReference>
<proteinExistence type="predicted"/>
<keyword evidence="2" id="KW-0472">Membrane</keyword>
<keyword evidence="2" id="KW-0812">Transmembrane</keyword>
<evidence type="ECO:0000313" key="1">
    <source>
        <dbReference type="EMBL" id="CUV06352.1"/>
    </source>
</evidence>
<gene>
    <name evidence="1" type="ORF">CHUDEA5_3900</name>
    <name evidence="2" type="ORF">GY17_00001557</name>
</gene>
<reference evidence="2 3" key="1">
    <citation type="submission" date="2014-11" db="EMBL/GenBank/DDBJ databases">
        <title>Comparative genomic analysis of Cryptosporidium hominis reveals occurrence of genetic recombination in virulent subtypes.</title>
        <authorList>
            <person name="Guo Y."/>
            <person name="Tang K."/>
            <person name="Frace M."/>
            <person name="Li N."/>
            <person name="Roellig D.M."/>
            <person name="Sammons S."/>
            <person name="Knipe K."/>
            <person name="Rowe L."/>
            <person name="Feng Y."/>
            <person name="Xiao L."/>
        </authorList>
    </citation>
    <scope>NUCLEOTIDE SEQUENCE [LARGE SCALE GENOMIC DNA]</scope>
    <source>
        <strain evidence="2">30976</strain>
    </source>
</reference>